<dbReference type="Proteomes" id="UP000054485">
    <property type="component" value="Unassembled WGS sequence"/>
</dbReference>
<dbReference type="STRING" id="930992.A0A0C9ZZ28"/>
<sequence length="312" mass="34193">MPYISNDPALWPFINETRTLSYVAVASSAAVVYDCTLTFGQEFDLVWKRRWSLMTVLYVCVRYIGILYSVFSILPNIPISNTDLGGTILWFMYVWTPVVVNCMLAVIMLVRIHAMYQRSKKMLIFLVALLLASTIASTVITAMGNIGVSGVEAVLSGNRSCFINISPDRIELNNKNLTSTAAWEILVFFLAVWIVIKHFYELRQLPTGPTIGDSFTVLAESHALYFVAFAAVASLSLGSLSPTIEFSVSAGVGVYEGVLQIAQVLQMFVLGPRLILSVRNYHTKLVTRSDEGTGMTSIAFEAGGDLSAGGDV</sequence>
<feature type="domain" description="DUF6533" evidence="2">
    <location>
        <begin position="22"/>
        <end position="67"/>
    </location>
</feature>
<evidence type="ECO:0000313" key="3">
    <source>
        <dbReference type="EMBL" id="KIK42935.1"/>
    </source>
</evidence>
<evidence type="ECO:0000313" key="4">
    <source>
        <dbReference type="Proteomes" id="UP000054485"/>
    </source>
</evidence>
<name>A0A0C9ZZ28_9AGAM</name>
<evidence type="ECO:0000259" key="2">
    <source>
        <dbReference type="Pfam" id="PF20151"/>
    </source>
</evidence>
<evidence type="ECO:0000256" key="1">
    <source>
        <dbReference type="SAM" id="Phobius"/>
    </source>
</evidence>
<dbReference type="InterPro" id="IPR045340">
    <property type="entry name" value="DUF6533"/>
</dbReference>
<organism evidence="3 4">
    <name type="scientific">Suillus luteus UH-Slu-Lm8-n1</name>
    <dbReference type="NCBI Taxonomy" id="930992"/>
    <lineage>
        <taxon>Eukaryota</taxon>
        <taxon>Fungi</taxon>
        <taxon>Dikarya</taxon>
        <taxon>Basidiomycota</taxon>
        <taxon>Agaricomycotina</taxon>
        <taxon>Agaricomycetes</taxon>
        <taxon>Agaricomycetidae</taxon>
        <taxon>Boletales</taxon>
        <taxon>Suillineae</taxon>
        <taxon>Suillaceae</taxon>
        <taxon>Suillus</taxon>
    </lineage>
</organism>
<keyword evidence="1" id="KW-1133">Transmembrane helix</keyword>
<feature type="transmembrane region" description="Helical" evidence="1">
    <location>
        <begin position="257"/>
        <end position="276"/>
    </location>
</feature>
<dbReference type="HOGENOM" id="CLU_057751_0_0_1"/>
<dbReference type="OrthoDB" id="2681966at2759"/>
<keyword evidence="1" id="KW-0812">Transmembrane</keyword>
<reference evidence="3 4" key="1">
    <citation type="submission" date="2014-04" db="EMBL/GenBank/DDBJ databases">
        <authorList>
            <consortium name="DOE Joint Genome Institute"/>
            <person name="Kuo A."/>
            <person name="Ruytinx J."/>
            <person name="Rineau F."/>
            <person name="Colpaert J."/>
            <person name="Kohler A."/>
            <person name="Nagy L.G."/>
            <person name="Floudas D."/>
            <person name="Copeland A."/>
            <person name="Barry K.W."/>
            <person name="Cichocki N."/>
            <person name="Veneault-Fourrey C."/>
            <person name="LaButti K."/>
            <person name="Lindquist E.A."/>
            <person name="Lipzen A."/>
            <person name="Lundell T."/>
            <person name="Morin E."/>
            <person name="Murat C."/>
            <person name="Sun H."/>
            <person name="Tunlid A."/>
            <person name="Henrissat B."/>
            <person name="Grigoriev I.V."/>
            <person name="Hibbett D.S."/>
            <person name="Martin F."/>
            <person name="Nordberg H.P."/>
            <person name="Cantor M.N."/>
            <person name="Hua S.X."/>
        </authorList>
    </citation>
    <scope>NUCLEOTIDE SEQUENCE [LARGE SCALE GENOMIC DNA]</scope>
    <source>
        <strain evidence="3 4">UH-Slu-Lm8-n1</strain>
    </source>
</reference>
<feature type="transmembrane region" description="Helical" evidence="1">
    <location>
        <begin position="90"/>
        <end position="110"/>
    </location>
</feature>
<keyword evidence="1" id="KW-0472">Membrane</keyword>
<keyword evidence="4" id="KW-1185">Reference proteome</keyword>
<gene>
    <name evidence="3" type="ORF">CY34DRAFT_804340</name>
</gene>
<dbReference type="EMBL" id="KN835225">
    <property type="protein sequence ID" value="KIK42935.1"/>
    <property type="molecule type" value="Genomic_DNA"/>
</dbReference>
<dbReference type="Pfam" id="PF20151">
    <property type="entry name" value="DUF6533"/>
    <property type="match status" value="1"/>
</dbReference>
<dbReference type="AlphaFoldDB" id="A0A0C9ZZ28"/>
<dbReference type="InParanoid" id="A0A0C9ZZ28"/>
<feature type="transmembrane region" description="Helical" evidence="1">
    <location>
        <begin position="51"/>
        <end position="70"/>
    </location>
</feature>
<proteinExistence type="predicted"/>
<feature type="transmembrane region" description="Helical" evidence="1">
    <location>
        <begin position="217"/>
        <end position="237"/>
    </location>
</feature>
<feature type="transmembrane region" description="Helical" evidence="1">
    <location>
        <begin position="122"/>
        <end position="146"/>
    </location>
</feature>
<feature type="transmembrane region" description="Helical" evidence="1">
    <location>
        <begin position="20"/>
        <end position="39"/>
    </location>
</feature>
<reference evidence="4" key="2">
    <citation type="submission" date="2015-01" db="EMBL/GenBank/DDBJ databases">
        <title>Evolutionary Origins and Diversification of the Mycorrhizal Mutualists.</title>
        <authorList>
            <consortium name="DOE Joint Genome Institute"/>
            <consortium name="Mycorrhizal Genomics Consortium"/>
            <person name="Kohler A."/>
            <person name="Kuo A."/>
            <person name="Nagy L.G."/>
            <person name="Floudas D."/>
            <person name="Copeland A."/>
            <person name="Barry K.W."/>
            <person name="Cichocki N."/>
            <person name="Veneault-Fourrey C."/>
            <person name="LaButti K."/>
            <person name="Lindquist E.A."/>
            <person name="Lipzen A."/>
            <person name="Lundell T."/>
            <person name="Morin E."/>
            <person name="Murat C."/>
            <person name="Riley R."/>
            <person name="Ohm R."/>
            <person name="Sun H."/>
            <person name="Tunlid A."/>
            <person name="Henrissat B."/>
            <person name="Grigoriev I.V."/>
            <person name="Hibbett D.S."/>
            <person name="Martin F."/>
        </authorList>
    </citation>
    <scope>NUCLEOTIDE SEQUENCE [LARGE SCALE GENOMIC DNA]</scope>
    <source>
        <strain evidence="4">UH-Slu-Lm8-n1</strain>
    </source>
</reference>
<accession>A0A0C9ZZ28</accession>
<feature type="transmembrane region" description="Helical" evidence="1">
    <location>
        <begin position="177"/>
        <end position="196"/>
    </location>
</feature>
<protein>
    <recommendedName>
        <fullName evidence="2">DUF6533 domain-containing protein</fullName>
    </recommendedName>
</protein>